<dbReference type="RefSeq" id="WP_304446640.1">
    <property type="nucleotide sequence ID" value="NZ_JARRAH010000001.1"/>
</dbReference>
<dbReference type="PANTHER" id="PTHR40697">
    <property type="entry name" value="ACETOIN CATABOLISM PROTEIN X"/>
    <property type="match status" value="1"/>
</dbReference>
<dbReference type="Pfam" id="PF01513">
    <property type="entry name" value="NAD_kinase"/>
    <property type="match status" value="1"/>
</dbReference>
<dbReference type="SUPFAM" id="SSF111331">
    <property type="entry name" value="NAD kinase/diacylglycerol kinase-like"/>
    <property type="match status" value="1"/>
</dbReference>
<protein>
    <submittedName>
        <fullName evidence="1">NAD(+)/NADH kinase</fullName>
    </submittedName>
</protein>
<keyword evidence="2" id="KW-1185">Reference proteome</keyword>
<dbReference type="InterPro" id="IPR016064">
    <property type="entry name" value="NAD/diacylglycerol_kinase_sf"/>
</dbReference>
<keyword evidence="1" id="KW-0808">Transferase</keyword>
<evidence type="ECO:0000313" key="1">
    <source>
        <dbReference type="EMBL" id="MFC6834929.1"/>
    </source>
</evidence>
<gene>
    <name evidence="1" type="ORF">ACFQHK_00235</name>
</gene>
<organism evidence="1 2">
    <name type="scientific">Halomarina ordinaria</name>
    <dbReference type="NCBI Taxonomy" id="3033939"/>
    <lineage>
        <taxon>Archaea</taxon>
        <taxon>Methanobacteriati</taxon>
        <taxon>Methanobacteriota</taxon>
        <taxon>Stenosarchaea group</taxon>
        <taxon>Halobacteria</taxon>
        <taxon>Halobacteriales</taxon>
        <taxon>Natronomonadaceae</taxon>
        <taxon>Halomarina</taxon>
    </lineage>
</organism>
<dbReference type="InterPro" id="IPR002504">
    <property type="entry name" value="NADK"/>
</dbReference>
<dbReference type="PANTHER" id="PTHR40697:SF3">
    <property type="entry name" value="ACETOIN CATABOLISM PROTEIN X"/>
    <property type="match status" value="1"/>
</dbReference>
<sequence length="330" mass="33423">MATVGLVVNPSAGRDIRRLTGGATVSDRYAKLQTARCVLAGMTTVPSTPDLLAMPDKANIGQEVVEEAEDVDGELLDQPVTGSGEDTRTAAAAFAERADCVVVLGGDGTNRDVAAAVGDVPVASISTGTNNVVPTAIDGTPAGAAAALVAAGAVPSDAVTVRHRTVVASVDDNGGRREFVGLATLSVLDRPFVGTRAVLDPGDFVGGVVSRASPGDVGLSGIAGTLGAVAPDDPGGVGLRLGPAEDAPTVVRAMSTPGVVGRIGVTDHRRLDDGEAVVFDVPEGVLSADGERELEVRDARVEVRARAEGPRFVDFPSVFDRAAAEGLFVE</sequence>
<dbReference type="AlphaFoldDB" id="A0ABD5U3I1"/>
<dbReference type="InterPro" id="IPR017438">
    <property type="entry name" value="ATP-NAD_kinase_N"/>
</dbReference>
<evidence type="ECO:0000313" key="2">
    <source>
        <dbReference type="Proteomes" id="UP001596406"/>
    </source>
</evidence>
<comment type="caution">
    <text evidence="1">The sequence shown here is derived from an EMBL/GenBank/DDBJ whole genome shotgun (WGS) entry which is preliminary data.</text>
</comment>
<proteinExistence type="predicted"/>
<reference evidence="1 2" key="1">
    <citation type="journal article" date="2019" name="Int. J. Syst. Evol. Microbiol.">
        <title>The Global Catalogue of Microorganisms (GCM) 10K type strain sequencing project: providing services to taxonomists for standard genome sequencing and annotation.</title>
        <authorList>
            <consortium name="The Broad Institute Genomics Platform"/>
            <consortium name="The Broad Institute Genome Sequencing Center for Infectious Disease"/>
            <person name="Wu L."/>
            <person name="Ma J."/>
        </authorList>
    </citation>
    <scope>NUCLEOTIDE SEQUENCE [LARGE SCALE GENOMIC DNA]</scope>
    <source>
        <strain evidence="1 2">PSRA2</strain>
    </source>
</reference>
<keyword evidence="1" id="KW-0418">Kinase</keyword>
<dbReference type="EMBL" id="JBHSXM010000001">
    <property type="protein sequence ID" value="MFC6834929.1"/>
    <property type="molecule type" value="Genomic_DNA"/>
</dbReference>
<dbReference type="GO" id="GO:0016301">
    <property type="term" value="F:kinase activity"/>
    <property type="evidence" value="ECO:0007669"/>
    <property type="project" value="UniProtKB-KW"/>
</dbReference>
<dbReference type="InterPro" id="IPR039065">
    <property type="entry name" value="AcoX-like"/>
</dbReference>
<accession>A0ABD5U3I1</accession>
<dbReference type="Gene3D" id="3.40.50.10330">
    <property type="entry name" value="Probable inorganic polyphosphate/atp-NAD kinase, domain 1"/>
    <property type="match status" value="1"/>
</dbReference>
<dbReference type="Proteomes" id="UP001596406">
    <property type="component" value="Unassembled WGS sequence"/>
</dbReference>
<name>A0ABD5U3I1_9EURY</name>